<proteinExistence type="predicted"/>
<dbReference type="AlphaFoldDB" id="A0A382AU43"/>
<gene>
    <name evidence="1" type="ORF">METZ01_LOCUS157675</name>
</gene>
<reference evidence="1" key="1">
    <citation type="submission" date="2018-05" db="EMBL/GenBank/DDBJ databases">
        <authorList>
            <person name="Lanie J.A."/>
            <person name="Ng W.-L."/>
            <person name="Kazmierczak K.M."/>
            <person name="Andrzejewski T.M."/>
            <person name="Davidsen T.M."/>
            <person name="Wayne K.J."/>
            <person name="Tettelin H."/>
            <person name="Glass J.I."/>
            <person name="Rusch D."/>
            <person name="Podicherti R."/>
            <person name="Tsui H.-C.T."/>
            <person name="Winkler M.E."/>
        </authorList>
    </citation>
    <scope>NUCLEOTIDE SEQUENCE</scope>
</reference>
<sequence length="131" mass="14556">MEATRHPQPQSGKVTDQLFLSWGRLTDRLARPDFRVVTFAIGHGDCDFAFAHWLLRGQKDQVLARLRPMADIDRVRGFRKLRQMAAFGRQTHAQLAAGQFFASSIAKQMSKALASGRVSIDPDEATQGSTG</sequence>
<accession>A0A382AU43</accession>
<name>A0A382AU43_9ZZZZ</name>
<evidence type="ECO:0000313" key="1">
    <source>
        <dbReference type="EMBL" id="SVB04821.1"/>
    </source>
</evidence>
<dbReference type="EMBL" id="UINC01026773">
    <property type="protein sequence ID" value="SVB04821.1"/>
    <property type="molecule type" value="Genomic_DNA"/>
</dbReference>
<protein>
    <submittedName>
        <fullName evidence="1">Uncharacterized protein</fullName>
    </submittedName>
</protein>
<organism evidence="1">
    <name type="scientific">marine metagenome</name>
    <dbReference type="NCBI Taxonomy" id="408172"/>
    <lineage>
        <taxon>unclassified sequences</taxon>
        <taxon>metagenomes</taxon>
        <taxon>ecological metagenomes</taxon>
    </lineage>
</organism>